<protein>
    <recommendedName>
        <fullName evidence="1">DUF4219 domain-containing protein</fullName>
    </recommendedName>
</protein>
<dbReference type="Proteomes" id="UP000054018">
    <property type="component" value="Unassembled WGS sequence"/>
</dbReference>
<proteinExistence type="predicted"/>
<dbReference type="Pfam" id="PF13961">
    <property type="entry name" value="DUF4219"/>
    <property type="match status" value="1"/>
</dbReference>
<dbReference type="HOGENOM" id="CLU_052380_4_1_1"/>
<feature type="domain" description="DUF4219" evidence="1">
    <location>
        <begin position="12"/>
        <end position="34"/>
    </location>
</feature>
<evidence type="ECO:0000313" key="3">
    <source>
        <dbReference type="Proteomes" id="UP000054018"/>
    </source>
</evidence>
<organism evidence="2 3">
    <name type="scientific">Pisolithus microcarpus 441</name>
    <dbReference type="NCBI Taxonomy" id="765257"/>
    <lineage>
        <taxon>Eukaryota</taxon>
        <taxon>Fungi</taxon>
        <taxon>Dikarya</taxon>
        <taxon>Basidiomycota</taxon>
        <taxon>Agaricomycotina</taxon>
        <taxon>Agaricomycetes</taxon>
        <taxon>Agaricomycetidae</taxon>
        <taxon>Boletales</taxon>
        <taxon>Sclerodermatineae</taxon>
        <taxon>Pisolithaceae</taxon>
        <taxon>Pisolithus</taxon>
    </lineage>
</organism>
<name>A0A0C9Z8I3_9AGAM</name>
<sequence length="66" mass="7266">MSSDQTPCIKPLNGTNYSTWSEQMKALLRSKGLWRLVAGTEAHPTAAGDNQDSGMQRLTRLQVKSC</sequence>
<reference evidence="3" key="2">
    <citation type="submission" date="2015-01" db="EMBL/GenBank/DDBJ databases">
        <title>Evolutionary Origins and Diversification of the Mycorrhizal Mutualists.</title>
        <authorList>
            <consortium name="DOE Joint Genome Institute"/>
            <consortium name="Mycorrhizal Genomics Consortium"/>
            <person name="Kohler A."/>
            <person name="Kuo A."/>
            <person name="Nagy L.G."/>
            <person name="Floudas D."/>
            <person name="Copeland A."/>
            <person name="Barry K.W."/>
            <person name="Cichocki N."/>
            <person name="Veneault-Fourrey C."/>
            <person name="LaButti K."/>
            <person name="Lindquist E.A."/>
            <person name="Lipzen A."/>
            <person name="Lundell T."/>
            <person name="Morin E."/>
            <person name="Murat C."/>
            <person name="Riley R."/>
            <person name="Ohm R."/>
            <person name="Sun H."/>
            <person name="Tunlid A."/>
            <person name="Henrissat B."/>
            <person name="Grigoriev I.V."/>
            <person name="Hibbett D.S."/>
            <person name="Martin F."/>
        </authorList>
    </citation>
    <scope>NUCLEOTIDE SEQUENCE [LARGE SCALE GENOMIC DNA]</scope>
    <source>
        <strain evidence="3">441</strain>
    </source>
</reference>
<dbReference type="InterPro" id="IPR025314">
    <property type="entry name" value="DUF4219"/>
</dbReference>
<evidence type="ECO:0000259" key="1">
    <source>
        <dbReference type="Pfam" id="PF13961"/>
    </source>
</evidence>
<reference evidence="2 3" key="1">
    <citation type="submission" date="2014-04" db="EMBL/GenBank/DDBJ databases">
        <authorList>
            <consortium name="DOE Joint Genome Institute"/>
            <person name="Kuo A."/>
            <person name="Kohler A."/>
            <person name="Costa M.D."/>
            <person name="Nagy L.G."/>
            <person name="Floudas D."/>
            <person name="Copeland A."/>
            <person name="Barry K.W."/>
            <person name="Cichocki N."/>
            <person name="Veneault-Fourrey C."/>
            <person name="LaButti K."/>
            <person name="Lindquist E.A."/>
            <person name="Lipzen A."/>
            <person name="Lundell T."/>
            <person name="Morin E."/>
            <person name="Murat C."/>
            <person name="Sun H."/>
            <person name="Tunlid A."/>
            <person name="Henrissat B."/>
            <person name="Grigoriev I.V."/>
            <person name="Hibbett D.S."/>
            <person name="Martin F."/>
            <person name="Nordberg H.P."/>
            <person name="Cantor M.N."/>
            <person name="Hua S.X."/>
        </authorList>
    </citation>
    <scope>NUCLEOTIDE SEQUENCE [LARGE SCALE GENOMIC DNA]</scope>
    <source>
        <strain evidence="2 3">441</strain>
    </source>
</reference>
<evidence type="ECO:0000313" key="2">
    <source>
        <dbReference type="EMBL" id="KIK18707.1"/>
    </source>
</evidence>
<dbReference type="OrthoDB" id="2673624at2759"/>
<gene>
    <name evidence="2" type="ORF">PISMIDRAFT_108919</name>
</gene>
<accession>A0A0C9Z8I3</accession>
<dbReference type="EMBL" id="KN833798">
    <property type="protein sequence ID" value="KIK18707.1"/>
    <property type="molecule type" value="Genomic_DNA"/>
</dbReference>
<dbReference type="AlphaFoldDB" id="A0A0C9Z8I3"/>
<keyword evidence="3" id="KW-1185">Reference proteome</keyword>